<proteinExistence type="predicted"/>
<dbReference type="Gene3D" id="1.10.533.10">
    <property type="entry name" value="Death Domain, Fas"/>
    <property type="match status" value="1"/>
</dbReference>
<evidence type="ECO:0000313" key="3">
    <source>
        <dbReference type="Proteomes" id="UP000694845"/>
    </source>
</evidence>
<accession>A0A8B7ZU89</accession>
<dbReference type="RefSeq" id="XP_022107061.1">
    <property type="nucleotide sequence ID" value="XM_022251369.1"/>
</dbReference>
<dbReference type="PROSITE" id="PS50209">
    <property type="entry name" value="CARD"/>
    <property type="match status" value="1"/>
</dbReference>
<dbReference type="InterPro" id="IPR001315">
    <property type="entry name" value="CARD"/>
</dbReference>
<dbReference type="GO" id="GO:0006915">
    <property type="term" value="P:apoptotic process"/>
    <property type="evidence" value="ECO:0007669"/>
    <property type="project" value="InterPro"/>
</dbReference>
<reference evidence="4" key="1">
    <citation type="submission" date="2025-08" db="UniProtKB">
        <authorList>
            <consortium name="RefSeq"/>
        </authorList>
    </citation>
    <scope>IDENTIFICATION</scope>
</reference>
<organism evidence="3 4">
    <name type="scientific">Acanthaster planci</name>
    <name type="common">Crown-of-thorns starfish</name>
    <dbReference type="NCBI Taxonomy" id="133434"/>
    <lineage>
        <taxon>Eukaryota</taxon>
        <taxon>Metazoa</taxon>
        <taxon>Echinodermata</taxon>
        <taxon>Eleutherozoa</taxon>
        <taxon>Asterozoa</taxon>
        <taxon>Asteroidea</taxon>
        <taxon>Valvatacea</taxon>
        <taxon>Valvatida</taxon>
        <taxon>Acanthasteridae</taxon>
        <taxon>Acanthaster</taxon>
    </lineage>
</organism>
<dbReference type="GeneID" id="110988118"/>
<dbReference type="GO" id="GO:2001238">
    <property type="term" value="P:positive regulation of extrinsic apoptotic signaling pathway"/>
    <property type="evidence" value="ECO:0007669"/>
    <property type="project" value="TreeGrafter"/>
</dbReference>
<evidence type="ECO:0000313" key="4">
    <source>
        <dbReference type="RefSeq" id="XP_022107061.1"/>
    </source>
</evidence>
<dbReference type="GO" id="GO:0043422">
    <property type="term" value="F:protein kinase B binding"/>
    <property type="evidence" value="ECO:0007669"/>
    <property type="project" value="TreeGrafter"/>
</dbReference>
<gene>
    <name evidence="4" type="primary">LOC110988118</name>
</gene>
<dbReference type="Proteomes" id="UP000694845">
    <property type="component" value="Unplaced"/>
</dbReference>
<name>A0A8B7ZU89_ACAPL</name>
<dbReference type="GO" id="GO:0002250">
    <property type="term" value="P:adaptive immune response"/>
    <property type="evidence" value="ECO:0007669"/>
    <property type="project" value="TreeGrafter"/>
</dbReference>
<sequence length="207" mass="23301">MSLLPDHKELLQNEEYLHSLHNKVLEENRDFLCRNGTIEPKHHFTYLRSKGILNREICEEINHVVGPMARASRFIDELQRNGGPKAFTCFLESLRRDGTQIFVLRRLNKALEDLIRSPPPMAPADNGFRYHPHQSREFEESSIASEGDVSNSPLDEEPHADSSTHPLRPGDPGAPPLPSFESLAKCTHSQGPPSGDFKPASPILTEH</sequence>
<dbReference type="GO" id="GO:0019209">
    <property type="term" value="F:kinase activator activity"/>
    <property type="evidence" value="ECO:0007669"/>
    <property type="project" value="TreeGrafter"/>
</dbReference>
<dbReference type="OrthoDB" id="5984934at2759"/>
<dbReference type="GO" id="GO:0051059">
    <property type="term" value="F:NF-kappaB binding"/>
    <property type="evidence" value="ECO:0007669"/>
    <property type="project" value="TreeGrafter"/>
</dbReference>
<evidence type="ECO:0000256" key="1">
    <source>
        <dbReference type="SAM" id="MobiDB-lite"/>
    </source>
</evidence>
<protein>
    <submittedName>
        <fullName evidence="4">B-cell lymphoma/leukemia 10-like</fullName>
    </submittedName>
</protein>
<feature type="compositionally biased region" description="Polar residues" evidence="1">
    <location>
        <begin position="142"/>
        <end position="153"/>
    </location>
</feature>
<dbReference type="AlphaFoldDB" id="A0A8B7ZU89"/>
<feature type="region of interest" description="Disordered" evidence="1">
    <location>
        <begin position="117"/>
        <end position="207"/>
    </location>
</feature>
<dbReference type="PANTHER" id="PTHR34920">
    <property type="entry name" value="B-CELL LYMPHOMA/LEUKEMIA 10"/>
    <property type="match status" value="1"/>
</dbReference>
<dbReference type="OMA" id="HPDGEQS"/>
<keyword evidence="3" id="KW-1185">Reference proteome</keyword>
<dbReference type="GO" id="GO:0003713">
    <property type="term" value="F:transcription coactivator activity"/>
    <property type="evidence" value="ECO:0007669"/>
    <property type="project" value="TreeGrafter"/>
</dbReference>
<dbReference type="Pfam" id="PF00619">
    <property type="entry name" value="CARD"/>
    <property type="match status" value="1"/>
</dbReference>
<dbReference type="GO" id="GO:0032449">
    <property type="term" value="C:CBM complex"/>
    <property type="evidence" value="ECO:0007669"/>
    <property type="project" value="TreeGrafter"/>
</dbReference>
<evidence type="ECO:0000259" key="2">
    <source>
        <dbReference type="PROSITE" id="PS50209"/>
    </source>
</evidence>
<dbReference type="PANTHER" id="PTHR34920:SF1">
    <property type="entry name" value="B-CELL LYMPHOMA_LEUKEMIA 10"/>
    <property type="match status" value="1"/>
</dbReference>
<dbReference type="InterPro" id="IPR011029">
    <property type="entry name" value="DEATH-like_dom_sf"/>
</dbReference>
<dbReference type="InterPro" id="IPR033238">
    <property type="entry name" value="BCL10/E10"/>
</dbReference>
<dbReference type="GO" id="GO:0005829">
    <property type="term" value="C:cytosol"/>
    <property type="evidence" value="ECO:0007669"/>
    <property type="project" value="TreeGrafter"/>
</dbReference>
<dbReference type="KEGG" id="aplc:110988118"/>
<feature type="domain" description="CARD" evidence="2">
    <location>
        <begin position="17"/>
        <end position="95"/>
    </location>
</feature>
<dbReference type="SUPFAM" id="SSF47986">
    <property type="entry name" value="DEATH domain"/>
    <property type="match status" value="1"/>
</dbReference>